<dbReference type="Gene3D" id="3.30.70.330">
    <property type="match status" value="1"/>
</dbReference>
<dbReference type="GO" id="GO:0003723">
    <property type="term" value="F:RNA binding"/>
    <property type="evidence" value="ECO:0007669"/>
    <property type="project" value="UniProtKB-KW"/>
</dbReference>
<evidence type="ECO:0000256" key="4">
    <source>
        <dbReference type="ARBA" id="ARBA00023158"/>
    </source>
</evidence>
<dbReference type="InterPro" id="IPR052068">
    <property type="entry name" value="GW182_domain"/>
</dbReference>
<keyword evidence="3" id="KW-0694">RNA-binding</keyword>
<evidence type="ECO:0000259" key="6">
    <source>
        <dbReference type="Pfam" id="PF00076"/>
    </source>
</evidence>
<proteinExistence type="inferred from homology"/>
<dbReference type="SUPFAM" id="SSF54928">
    <property type="entry name" value="RNA-binding domain, RBD"/>
    <property type="match status" value="1"/>
</dbReference>
<dbReference type="GO" id="GO:0060213">
    <property type="term" value="P:positive regulation of nuclear-transcribed mRNA poly(A) tail shortening"/>
    <property type="evidence" value="ECO:0007669"/>
    <property type="project" value="TreeGrafter"/>
</dbReference>
<feature type="region of interest" description="Disordered" evidence="5">
    <location>
        <begin position="101"/>
        <end position="144"/>
    </location>
</feature>
<dbReference type="InterPro" id="IPR000504">
    <property type="entry name" value="RRM_dom"/>
</dbReference>
<sequence length="188" mass="19262">PGWAAESSSSGRASTWLVLRNLTPQIDGSTLRTLCMQHGPLTTFHLNLPHGNALVKYSSLEEAGKAQKSLHMCVLGNTTIVAEFASEEEISRYFAQGQASASPVSSWQQPRSGVGSGPHGFPRGSAPGSTSGTGTSVASSGSSGAPALWGLPQYPSGGLWGTAGGEEGRGIASPSPLLPNDLLGNESM</sequence>
<keyword evidence="4" id="KW-0943">RNA-mediated gene silencing</keyword>
<dbReference type="STRING" id="7757.ENSPMAP00000004943"/>
<protein>
    <recommendedName>
        <fullName evidence="6">RRM domain-containing protein</fullName>
    </recommendedName>
</protein>
<dbReference type="PANTHER" id="PTHR13020:SF25">
    <property type="entry name" value="PROTEIN GAWKY"/>
    <property type="match status" value="1"/>
</dbReference>
<evidence type="ECO:0000256" key="1">
    <source>
        <dbReference type="ARBA" id="ARBA00007302"/>
    </source>
</evidence>
<dbReference type="GO" id="GO:0005654">
    <property type="term" value="C:nucleoplasm"/>
    <property type="evidence" value="ECO:0007669"/>
    <property type="project" value="TreeGrafter"/>
</dbReference>
<feature type="region of interest" description="Disordered" evidence="5">
    <location>
        <begin position="159"/>
        <end position="188"/>
    </location>
</feature>
<reference evidence="7" key="1">
    <citation type="submission" date="2025-08" db="UniProtKB">
        <authorList>
            <consortium name="Ensembl"/>
        </authorList>
    </citation>
    <scope>IDENTIFICATION</scope>
</reference>
<organism evidence="7">
    <name type="scientific">Petromyzon marinus</name>
    <name type="common">Sea lamprey</name>
    <dbReference type="NCBI Taxonomy" id="7757"/>
    <lineage>
        <taxon>Eukaryota</taxon>
        <taxon>Metazoa</taxon>
        <taxon>Chordata</taxon>
        <taxon>Craniata</taxon>
        <taxon>Vertebrata</taxon>
        <taxon>Cyclostomata</taxon>
        <taxon>Hyperoartia</taxon>
        <taxon>Petromyzontiformes</taxon>
        <taxon>Petromyzontidae</taxon>
        <taxon>Petromyzon</taxon>
    </lineage>
</organism>
<dbReference type="InterPro" id="IPR012677">
    <property type="entry name" value="Nucleotide-bd_a/b_plait_sf"/>
</dbReference>
<evidence type="ECO:0000313" key="7">
    <source>
        <dbReference type="Ensembl" id="ENSPMAP00000004943.1"/>
    </source>
</evidence>
<dbReference type="AlphaFoldDB" id="S4RIB1"/>
<dbReference type="InterPro" id="IPR035979">
    <property type="entry name" value="RBD_domain_sf"/>
</dbReference>
<feature type="domain" description="RRM" evidence="6">
    <location>
        <begin position="17"/>
        <end position="80"/>
    </location>
</feature>
<evidence type="ECO:0000256" key="3">
    <source>
        <dbReference type="ARBA" id="ARBA00022884"/>
    </source>
</evidence>
<dbReference type="Ensembl" id="ENSPMAT00000004962.1">
    <property type="protein sequence ID" value="ENSPMAP00000004943.1"/>
    <property type="gene ID" value="ENSPMAG00000004501.1"/>
</dbReference>
<dbReference type="PANTHER" id="PTHR13020">
    <property type="entry name" value="TRINUCLEOTIDE REPEAT-CONTAINING GENE 6"/>
    <property type="match status" value="1"/>
</dbReference>
<feature type="compositionally biased region" description="Polar residues" evidence="5">
    <location>
        <begin position="101"/>
        <end position="111"/>
    </location>
</feature>
<keyword evidence="2" id="KW-0810">Translation regulation</keyword>
<feature type="compositionally biased region" description="Low complexity" evidence="5">
    <location>
        <begin position="124"/>
        <end position="144"/>
    </location>
</feature>
<comment type="similarity">
    <text evidence="1">Belongs to the GW182 family.</text>
</comment>
<reference evidence="7" key="2">
    <citation type="submission" date="2025-09" db="UniProtKB">
        <authorList>
            <consortium name="Ensembl"/>
        </authorList>
    </citation>
    <scope>IDENTIFICATION</scope>
</reference>
<dbReference type="FunFam" id="3.30.70.330:FF:000011">
    <property type="entry name" value="trinucleotide repeat-containing gene 6A protein-like"/>
    <property type="match status" value="1"/>
</dbReference>
<evidence type="ECO:0000256" key="5">
    <source>
        <dbReference type="SAM" id="MobiDB-lite"/>
    </source>
</evidence>
<dbReference type="GeneTree" id="ENSGT00940000158180"/>
<evidence type="ECO:0000256" key="2">
    <source>
        <dbReference type="ARBA" id="ARBA00022845"/>
    </source>
</evidence>
<dbReference type="GO" id="GO:0035195">
    <property type="term" value="P:miRNA-mediated post-transcriptional gene silencing"/>
    <property type="evidence" value="ECO:0007669"/>
    <property type="project" value="TreeGrafter"/>
</dbReference>
<dbReference type="GO" id="GO:0000932">
    <property type="term" value="C:P-body"/>
    <property type="evidence" value="ECO:0007669"/>
    <property type="project" value="TreeGrafter"/>
</dbReference>
<dbReference type="Pfam" id="PF00076">
    <property type="entry name" value="RRM_1"/>
    <property type="match status" value="1"/>
</dbReference>
<accession>S4RIB1</accession>
<dbReference type="HOGENOM" id="CLU_1643182_0_0_1"/>
<dbReference type="OMA" id="XPRLANP"/>
<name>S4RIB1_PETMA</name>
<dbReference type="GO" id="GO:0006417">
    <property type="term" value="P:regulation of translation"/>
    <property type="evidence" value="ECO:0007669"/>
    <property type="project" value="UniProtKB-KW"/>
</dbReference>